<evidence type="ECO:0000313" key="2">
    <source>
        <dbReference type="Proteomes" id="UP000095767"/>
    </source>
</evidence>
<gene>
    <name evidence="1" type="ORF">BAE44_0022530</name>
</gene>
<keyword evidence="2" id="KW-1185">Reference proteome</keyword>
<sequence length="73" mass="8055">MEMRKVKRRRGDAIVAIKKQMLRCSEQGRRRFKRGYLAGGGCGGDRGDAADSAIFYLACLVCTAPRPSFSASR</sequence>
<proteinExistence type="predicted"/>
<dbReference type="Proteomes" id="UP000095767">
    <property type="component" value="Unassembled WGS sequence"/>
</dbReference>
<name>A0A1E5UUD1_9POAL</name>
<evidence type="ECO:0000313" key="1">
    <source>
        <dbReference type="EMBL" id="OEL16451.1"/>
    </source>
</evidence>
<organism evidence="1 2">
    <name type="scientific">Dichanthelium oligosanthes</name>
    <dbReference type="NCBI Taxonomy" id="888268"/>
    <lineage>
        <taxon>Eukaryota</taxon>
        <taxon>Viridiplantae</taxon>
        <taxon>Streptophyta</taxon>
        <taxon>Embryophyta</taxon>
        <taxon>Tracheophyta</taxon>
        <taxon>Spermatophyta</taxon>
        <taxon>Magnoliopsida</taxon>
        <taxon>Liliopsida</taxon>
        <taxon>Poales</taxon>
        <taxon>Poaceae</taxon>
        <taxon>PACMAD clade</taxon>
        <taxon>Panicoideae</taxon>
        <taxon>Panicodae</taxon>
        <taxon>Paniceae</taxon>
        <taxon>Dichantheliinae</taxon>
        <taxon>Dichanthelium</taxon>
    </lineage>
</organism>
<accession>A0A1E5UUD1</accession>
<dbReference type="EMBL" id="LWDX02063047">
    <property type="protein sequence ID" value="OEL16451.1"/>
    <property type="molecule type" value="Genomic_DNA"/>
</dbReference>
<dbReference type="AlphaFoldDB" id="A0A1E5UUD1"/>
<reference evidence="1 2" key="1">
    <citation type="submission" date="2016-09" db="EMBL/GenBank/DDBJ databases">
        <title>The draft genome of Dichanthelium oligosanthes: A C3 panicoid grass species.</title>
        <authorList>
            <person name="Studer A.J."/>
            <person name="Schnable J.C."/>
            <person name="Brutnell T.P."/>
        </authorList>
    </citation>
    <scope>NUCLEOTIDE SEQUENCE [LARGE SCALE GENOMIC DNA]</scope>
    <source>
        <strain evidence="2">cv. Kellogg 1175</strain>
        <tissue evidence="1">Leaf</tissue>
    </source>
</reference>
<protein>
    <submittedName>
        <fullName evidence="1">Uncharacterized protein</fullName>
    </submittedName>
</protein>
<comment type="caution">
    <text evidence="1">The sequence shown here is derived from an EMBL/GenBank/DDBJ whole genome shotgun (WGS) entry which is preliminary data.</text>
</comment>